<feature type="transmembrane region" description="Helical" evidence="8">
    <location>
        <begin position="932"/>
        <end position="957"/>
    </location>
</feature>
<dbReference type="PANTHER" id="PTHR12308:SF83">
    <property type="entry name" value="ANOCTAMIN"/>
    <property type="match status" value="1"/>
</dbReference>
<evidence type="ECO:0000256" key="5">
    <source>
        <dbReference type="ARBA" id="ARBA00022989"/>
    </source>
</evidence>
<accession>A0A9J6CE05</accession>
<evidence type="ECO:0000313" key="13">
    <source>
        <dbReference type="Proteomes" id="UP001107558"/>
    </source>
</evidence>
<feature type="transmembrane region" description="Helical" evidence="8">
    <location>
        <begin position="697"/>
        <end position="717"/>
    </location>
</feature>
<dbReference type="GO" id="GO:0005254">
    <property type="term" value="F:chloride channel activity"/>
    <property type="evidence" value="ECO:0007669"/>
    <property type="project" value="TreeGrafter"/>
</dbReference>
<gene>
    <name evidence="12" type="ORF">PVAND_009529</name>
</gene>
<dbReference type="Proteomes" id="UP001107558">
    <property type="component" value="Chromosome 1"/>
</dbReference>
<organism evidence="12 13">
    <name type="scientific">Polypedilum vanderplanki</name>
    <name type="common">Sleeping chironomid midge</name>
    <dbReference type="NCBI Taxonomy" id="319348"/>
    <lineage>
        <taxon>Eukaryota</taxon>
        <taxon>Metazoa</taxon>
        <taxon>Ecdysozoa</taxon>
        <taxon>Arthropoda</taxon>
        <taxon>Hexapoda</taxon>
        <taxon>Insecta</taxon>
        <taxon>Pterygota</taxon>
        <taxon>Neoptera</taxon>
        <taxon>Endopterygota</taxon>
        <taxon>Diptera</taxon>
        <taxon>Nematocera</taxon>
        <taxon>Chironomoidea</taxon>
        <taxon>Chironomidae</taxon>
        <taxon>Chironominae</taxon>
        <taxon>Polypedilum</taxon>
        <taxon>Polypedilum</taxon>
    </lineage>
</organism>
<comment type="similarity">
    <text evidence="2 8">Belongs to the anoctamin family.</text>
</comment>
<feature type="transmembrane region" description="Helical" evidence="8">
    <location>
        <begin position="566"/>
        <end position="589"/>
    </location>
</feature>
<dbReference type="OrthoDB" id="296386at2759"/>
<keyword evidence="6 8" id="KW-0472">Membrane</keyword>
<dbReference type="InterPro" id="IPR049452">
    <property type="entry name" value="Anoctamin_TM"/>
</dbReference>
<evidence type="ECO:0000259" key="10">
    <source>
        <dbReference type="Pfam" id="PF04547"/>
    </source>
</evidence>
<dbReference type="InterPro" id="IPR007632">
    <property type="entry name" value="Anoctamin"/>
</dbReference>
<feature type="transmembrane region" description="Helical" evidence="8">
    <location>
        <begin position="609"/>
        <end position="631"/>
    </location>
</feature>
<feature type="transmembrane region" description="Helical" evidence="8">
    <location>
        <begin position="487"/>
        <end position="505"/>
    </location>
</feature>
<feature type="domain" description="Anoctamin dimerisation" evidence="11">
    <location>
        <begin position="164"/>
        <end position="393"/>
    </location>
</feature>
<feature type="transmembrane region" description="Helical" evidence="8">
    <location>
        <begin position="658"/>
        <end position="676"/>
    </location>
</feature>
<keyword evidence="13" id="KW-1185">Reference proteome</keyword>
<dbReference type="PANTHER" id="PTHR12308">
    <property type="entry name" value="ANOCTAMIN"/>
    <property type="match status" value="1"/>
</dbReference>
<feature type="region of interest" description="Disordered" evidence="9">
    <location>
        <begin position="17"/>
        <end position="37"/>
    </location>
</feature>
<dbReference type="GO" id="GO:0005886">
    <property type="term" value="C:plasma membrane"/>
    <property type="evidence" value="ECO:0007669"/>
    <property type="project" value="UniProtKB-SubCell"/>
</dbReference>
<feature type="transmembrane region" description="Helical" evidence="8">
    <location>
        <begin position="407"/>
        <end position="431"/>
    </location>
</feature>
<comment type="subcellular location">
    <subcellularLocation>
        <location evidence="1">Cell membrane</location>
        <topology evidence="1">Multi-pass membrane protein</topology>
    </subcellularLocation>
    <subcellularLocation>
        <location evidence="8">Membrane</location>
        <topology evidence="8">Multi-pass membrane protein</topology>
    </subcellularLocation>
</comment>
<dbReference type="Pfam" id="PF16178">
    <property type="entry name" value="Anoct_dimer"/>
    <property type="match status" value="1"/>
</dbReference>
<evidence type="ECO:0000256" key="1">
    <source>
        <dbReference type="ARBA" id="ARBA00004651"/>
    </source>
</evidence>
<keyword evidence="5 8" id="KW-1133">Transmembrane helix</keyword>
<evidence type="ECO:0000256" key="7">
    <source>
        <dbReference type="ARBA" id="ARBA00023180"/>
    </source>
</evidence>
<dbReference type="EMBL" id="JADBJN010000001">
    <property type="protein sequence ID" value="KAG5679995.1"/>
    <property type="molecule type" value="Genomic_DNA"/>
</dbReference>
<proteinExistence type="inferred from homology"/>
<dbReference type="InterPro" id="IPR032394">
    <property type="entry name" value="Anoct_dimer"/>
</dbReference>
<evidence type="ECO:0000256" key="4">
    <source>
        <dbReference type="ARBA" id="ARBA00022692"/>
    </source>
</evidence>
<name>A0A9J6CE05_POLVA</name>
<evidence type="ECO:0000256" key="3">
    <source>
        <dbReference type="ARBA" id="ARBA00022475"/>
    </source>
</evidence>
<evidence type="ECO:0000259" key="11">
    <source>
        <dbReference type="Pfam" id="PF16178"/>
    </source>
</evidence>
<comment type="caution">
    <text evidence="12">The sequence shown here is derived from an EMBL/GenBank/DDBJ whole genome shotgun (WGS) entry which is preliminary data.</text>
</comment>
<evidence type="ECO:0000256" key="6">
    <source>
        <dbReference type="ARBA" id="ARBA00023136"/>
    </source>
</evidence>
<dbReference type="Pfam" id="PF04547">
    <property type="entry name" value="Anoctamin"/>
    <property type="match status" value="1"/>
</dbReference>
<feature type="transmembrane region" description="Helical" evidence="8">
    <location>
        <begin position="778"/>
        <end position="804"/>
    </location>
</feature>
<keyword evidence="3" id="KW-1003">Cell membrane</keyword>
<sequence length="1067" mass="125321">MDERANIGDWYFHERNQHLNNNHGEEEEEATNIKSTKSKTKDFLSNEINELHAMSKLSLYEGDDKVKLDDNVSTRSSLLAKDDLVNEIYGLNERDRFLAAEEDSPAEQSLRSSIRFDDEGNDIESIAKDEPDVRMNVVHQPMNESQYPKNPFGDREGDVNSTLYFDDGERSVDYVLVWKKLFPNNGDDEKEKDDIKRREASRAERREVFEENLLNEGLELERYVLDDEITFIKIHAPLEVLRRYAEILKLRMPMKLIPGMTTFKSRTKSYYRTTLDFFMKKFVLDEKHFPPMSHRFTAIYARDKEYLFDLEQPNFFNTWVRARIVQFILDRQRFSRNNAHDFSFGIDRLISIDETYIAAYALHDGEIENKESRRHLLYSKWASLKKIFHHQPLDYIKDYFGVKIGIYFAWLGFYTYMLILASIAGIISFFFSIKWMKSNPITQQICMSNKTEPYMMCPLCDKLCDYWDLKETCLQAEITSLLDNPNTVFFAIFMSFWAALFLENWKRYSAEITHRWDLTGFDVHEEHPRPQYLARLKSIKREKKDFVTNVVEPNVPFWRMKLPATLLSVSVVLLLIAVAFATVLGVVLYRMSMLASLSIYSDFSTSVTILFTTTTAAVINLFLIVILNYGYESLAEWLTELELLRTQTEFDDSLTLKIYLLQFVNYYASIFYIAFFKGKIIGTPKAYNRFFDFRQEECGLGGCLMELFIQLAIIMIGKQTMNCCVEMLWPVLMKYYNSLRLRTKKRDGSKEENRRYVNDLKLIEFGSRGLFPEYLEMVLQYGFITIFVTAFPLAPFFALLNNIFEMRFDAKKLLLHYRRPIFARVRSIGIWYRILDCISKLSVITNAFIIAFTSDFIPRLVYMFYYSNDGTLNGYVDWTLARFDTSEFKNGTAPLPSVTQYTNITECRYQDFRYPPNHPNEYERTGVFWNVFAARLIFVVLFENAVAVVMLLVRWLIPDISAELRDQIRREAYITNEIIIKQEALRASEVVSARSYIKSQNAWNKLLANNLSGSQLDLFIHNQQEERTRNRCKRNNRTGDFLHNETIQNNIEIGDNNLSRKGEETNV</sequence>
<feature type="domain" description="Anoctamin transmembrane" evidence="10">
    <location>
        <begin position="396"/>
        <end position="971"/>
    </location>
</feature>
<protein>
    <recommendedName>
        <fullName evidence="8">Anoctamin</fullName>
    </recommendedName>
</protein>
<keyword evidence="4 8" id="KW-0812">Transmembrane</keyword>
<reference evidence="12" key="1">
    <citation type="submission" date="2021-03" db="EMBL/GenBank/DDBJ databases">
        <title>Chromosome level genome of the anhydrobiotic midge Polypedilum vanderplanki.</title>
        <authorList>
            <person name="Yoshida Y."/>
            <person name="Kikawada T."/>
            <person name="Gusev O."/>
        </authorList>
    </citation>
    <scope>NUCLEOTIDE SEQUENCE</scope>
    <source>
        <strain evidence="12">NIAS01</strain>
        <tissue evidence="12">Whole body or cell culture</tissue>
    </source>
</reference>
<keyword evidence="7" id="KW-0325">Glycoprotein</keyword>
<comment type="caution">
    <text evidence="8">Lacks conserved residue(s) required for the propagation of feature annotation.</text>
</comment>
<evidence type="ECO:0000256" key="9">
    <source>
        <dbReference type="SAM" id="MobiDB-lite"/>
    </source>
</evidence>
<dbReference type="AlphaFoldDB" id="A0A9J6CE05"/>
<evidence type="ECO:0000256" key="2">
    <source>
        <dbReference type="ARBA" id="ARBA00009671"/>
    </source>
</evidence>
<feature type="transmembrane region" description="Helical" evidence="8">
    <location>
        <begin position="843"/>
        <end position="865"/>
    </location>
</feature>
<evidence type="ECO:0000256" key="8">
    <source>
        <dbReference type="RuleBase" id="RU280814"/>
    </source>
</evidence>
<dbReference type="GO" id="GO:0046983">
    <property type="term" value="F:protein dimerization activity"/>
    <property type="evidence" value="ECO:0007669"/>
    <property type="project" value="InterPro"/>
</dbReference>
<evidence type="ECO:0000313" key="12">
    <source>
        <dbReference type="EMBL" id="KAG5679995.1"/>
    </source>
</evidence>